<dbReference type="SUPFAM" id="SSF56672">
    <property type="entry name" value="DNA/RNA polymerases"/>
    <property type="match status" value="1"/>
</dbReference>
<reference evidence="2" key="1">
    <citation type="submission" date="2023-10" db="EMBL/GenBank/DDBJ databases">
        <authorList>
            <person name="Guldener U."/>
        </authorList>
    </citation>
    <scope>NUCLEOTIDE SEQUENCE</scope>
    <source>
        <strain evidence="2">Mp4</strain>
    </source>
</reference>
<evidence type="ECO:0000313" key="2">
    <source>
        <dbReference type="EMBL" id="SNX84637.1"/>
    </source>
</evidence>
<evidence type="ECO:0000313" key="3">
    <source>
        <dbReference type="Proteomes" id="UP001294444"/>
    </source>
</evidence>
<organism evidence="2 3">
    <name type="scientific">Melanopsichium pennsylvanicum</name>
    <dbReference type="NCBI Taxonomy" id="63383"/>
    <lineage>
        <taxon>Eukaryota</taxon>
        <taxon>Fungi</taxon>
        <taxon>Dikarya</taxon>
        <taxon>Basidiomycota</taxon>
        <taxon>Ustilaginomycotina</taxon>
        <taxon>Ustilaginomycetes</taxon>
        <taxon>Ustilaginales</taxon>
        <taxon>Ustilaginaceae</taxon>
        <taxon>Melanopsichium</taxon>
    </lineage>
</organism>
<dbReference type="EMBL" id="OAPG01000007">
    <property type="protein sequence ID" value="SNX84637.1"/>
    <property type="molecule type" value="Genomic_DNA"/>
</dbReference>
<accession>A0AAJ4XLT0</accession>
<dbReference type="InterPro" id="IPR000477">
    <property type="entry name" value="RT_dom"/>
</dbReference>
<protein>
    <submittedName>
        <fullName evidence="2">Related to Retrovirus-related POL polyprotein</fullName>
    </submittedName>
</protein>
<dbReference type="AlphaFoldDB" id="A0AAJ4XLT0"/>
<keyword evidence="3" id="KW-1185">Reference proteome</keyword>
<feature type="domain" description="Reverse transcriptase" evidence="1">
    <location>
        <begin position="141"/>
        <end position="412"/>
    </location>
</feature>
<sequence>MAKNRLLGEKPTRWFFSRCMTSTLSNVKALQNGQTGALEEDPKNLPNIAAEFYELLFAKKSTNPSIGRKFIDLMPKIPVILRGPLQGPITSTEVRAGIRGAATGKSPGPDGLPIELFKHVLKSCPENAEILCNSLATFFNSLLEGNRAGEHFSIGVLSILYKNKGSPSELKNYRPLTVTNSDYKLFTSILAKRLCVALSEVVGPHQYAFLPGRLIDDNICLVQSVIDEYKNPEKGGTYLLFIDQEKAYDRVDHKFLWRLLKHVGVPQQIRRAIKMLYTDIRLRVMINGYSSATFPVLSGVRQGDPLSCILYVLFLEPLIRQINASDITGVPLPNGEAIKAVCYADDTVLILKNQAEVDIALKILKDFCEATGAKINWNKSSVLQVGNPPPINIPEVSYVSPENPYLHLGVPMGTDINAQVQTIWDDMKLNMENIASRWSKAHLSLKGRVLIANSLMYSLPRYHLKFVPISSQMINTFVKIYYDFIWDQKSHQKLNDLHAILPTEKGGIGSVDLHSVIDVLCVELVAKLESRIDLPWVQIQRRLLARLHTRTQGEILSVITKPWVQRVLSRPLKESELPSCIQHFWHKWIRIFQNSANNIILQPPASKDDVLAINFWYHPELKILPGQGARRFSNATFRFLAEAGITKIGDIWDPDSAQVKIPNNMPQTRRQAMKAAVTNLLRDLPLSWQNMLNTTPLGHTTEFSDEICIRLRKPNGEFWLTPIWKTSFKAIYRRMIDLKTEGISYDHQIVPLLQIYNAHTGKKGDTKMIWRSARNNFLTPKQGNLLWRFLRQKVLVGQDLHWLDREDQECPSCHVLSSVEHLWISCPTAQQIWDLVRTTWE</sequence>
<dbReference type="CDD" id="cd01650">
    <property type="entry name" value="RT_nLTR_like"/>
    <property type="match status" value="1"/>
</dbReference>
<proteinExistence type="predicted"/>
<dbReference type="PROSITE" id="PS50878">
    <property type="entry name" value="RT_POL"/>
    <property type="match status" value="1"/>
</dbReference>
<dbReference type="Pfam" id="PF13966">
    <property type="entry name" value="zf-RVT"/>
    <property type="match status" value="1"/>
</dbReference>
<name>A0AAJ4XLT0_9BASI</name>
<comment type="caution">
    <text evidence="2">The sequence shown here is derived from an EMBL/GenBank/DDBJ whole genome shotgun (WGS) entry which is preliminary data.</text>
</comment>
<dbReference type="InterPro" id="IPR043502">
    <property type="entry name" value="DNA/RNA_pol_sf"/>
</dbReference>
<dbReference type="Proteomes" id="UP001294444">
    <property type="component" value="Unassembled WGS sequence"/>
</dbReference>
<dbReference type="InterPro" id="IPR026960">
    <property type="entry name" value="RVT-Znf"/>
</dbReference>
<dbReference type="Pfam" id="PF00078">
    <property type="entry name" value="RVT_1"/>
    <property type="match status" value="1"/>
</dbReference>
<evidence type="ECO:0000259" key="1">
    <source>
        <dbReference type="PROSITE" id="PS50878"/>
    </source>
</evidence>
<dbReference type="PANTHER" id="PTHR19446">
    <property type="entry name" value="REVERSE TRANSCRIPTASES"/>
    <property type="match status" value="1"/>
</dbReference>
<gene>
    <name evidence="2" type="ORF">MEPE_03346</name>
</gene>